<keyword evidence="3" id="KW-0285">Flavoprotein</keyword>
<dbReference type="GO" id="GO:0033514">
    <property type="term" value="P:L-lysine catabolic process to acetyl-CoA via L-pipecolate"/>
    <property type="evidence" value="ECO:0007669"/>
    <property type="project" value="TreeGrafter"/>
</dbReference>
<dbReference type="InterPro" id="IPR045170">
    <property type="entry name" value="MTOX"/>
</dbReference>
<evidence type="ECO:0000256" key="1">
    <source>
        <dbReference type="ARBA" id="ARBA00001974"/>
    </source>
</evidence>
<dbReference type="Proteomes" id="UP000783686">
    <property type="component" value="Unassembled WGS sequence"/>
</dbReference>
<comment type="caution">
    <text evidence="7">The sequence shown here is derived from an EMBL/GenBank/DDBJ whole genome shotgun (WGS) entry which is preliminary data.</text>
</comment>
<keyword evidence="4" id="KW-0274">FAD</keyword>
<dbReference type="Pfam" id="PF01266">
    <property type="entry name" value="DAO"/>
    <property type="match status" value="1"/>
</dbReference>
<dbReference type="InterPro" id="IPR006076">
    <property type="entry name" value="FAD-dep_OxRdtase"/>
</dbReference>
<dbReference type="GO" id="GO:0005777">
    <property type="term" value="C:peroxisome"/>
    <property type="evidence" value="ECO:0007669"/>
    <property type="project" value="TreeGrafter"/>
</dbReference>
<name>A0A811KE38_9BILA</name>
<dbReference type="Gene3D" id="3.30.9.10">
    <property type="entry name" value="D-Amino Acid Oxidase, subunit A, domain 2"/>
    <property type="match status" value="1"/>
</dbReference>
<dbReference type="PANTHER" id="PTHR10961">
    <property type="entry name" value="PEROXISOMAL SARCOSINE OXIDASE"/>
    <property type="match status" value="1"/>
</dbReference>
<dbReference type="GO" id="GO:0050660">
    <property type="term" value="F:flavin adenine dinucleotide binding"/>
    <property type="evidence" value="ECO:0007669"/>
    <property type="project" value="InterPro"/>
</dbReference>
<evidence type="ECO:0000259" key="6">
    <source>
        <dbReference type="Pfam" id="PF01266"/>
    </source>
</evidence>
<dbReference type="GO" id="GO:0008115">
    <property type="term" value="F:sarcosine oxidase activity"/>
    <property type="evidence" value="ECO:0007669"/>
    <property type="project" value="TreeGrafter"/>
</dbReference>
<proteinExistence type="inferred from homology"/>
<accession>A0A811KE38</accession>
<dbReference type="Gene3D" id="3.50.50.60">
    <property type="entry name" value="FAD/NAD(P)-binding domain"/>
    <property type="match status" value="1"/>
</dbReference>
<keyword evidence="5" id="KW-0560">Oxidoreductase</keyword>
<gene>
    <name evidence="7" type="ORF">BOKJ2_LOCUS5601</name>
</gene>
<comment type="similarity">
    <text evidence="2">Belongs to the MSOX/MTOX family.</text>
</comment>
<evidence type="ECO:0000256" key="3">
    <source>
        <dbReference type="ARBA" id="ARBA00022630"/>
    </source>
</evidence>
<dbReference type="SUPFAM" id="SSF51905">
    <property type="entry name" value="FAD/NAD(P)-binding domain"/>
    <property type="match status" value="1"/>
</dbReference>
<dbReference type="EMBL" id="CAJFCW020000003">
    <property type="protein sequence ID" value="CAG9102769.1"/>
    <property type="molecule type" value="Genomic_DNA"/>
</dbReference>
<dbReference type="Proteomes" id="UP000614601">
    <property type="component" value="Unassembled WGS sequence"/>
</dbReference>
<dbReference type="OrthoDB" id="424974at2759"/>
<evidence type="ECO:0000256" key="2">
    <source>
        <dbReference type="ARBA" id="ARBA00010989"/>
    </source>
</evidence>
<feature type="domain" description="FAD dependent oxidoreductase" evidence="6">
    <location>
        <begin position="6"/>
        <end position="360"/>
    </location>
</feature>
<dbReference type="NCBIfam" id="NF008425">
    <property type="entry name" value="PRK11259.1"/>
    <property type="match status" value="1"/>
</dbReference>
<dbReference type="PANTHER" id="PTHR10961:SF46">
    <property type="entry name" value="PEROXISOMAL SARCOSINE OXIDASE"/>
    <property type="match status" value="1"/>
</dbReference>
<reference evidence="7" key="1">
    <citation type="submission" date="2020-09" db="EMBL/GenBank/DDBJ databases">
        <authorList>
            <person name="Kikuchi T."/>
        </authorList>
    </citation>
    <scope>NUCLEOTIDE SEQUENCE</scope>
    <source>
        <strain evidence="7">SH1</strain>
    </source>
</reference>
<keyword evidence="8" id="KW-1185">Reference proteome</keyword>
<dbReference type="GO" id="GO:0050031">
    <property type="term" value="F:L-pipecolate oxidase activity"/>
    <property type="evidence" value="ECO:0007669"/>
    <property type="project" value="TreeGrafter"/>
</dbReference>
<evidence type="ECO:0000313" key="8">
    <source>
        <dbReference type="Proteomes" id="UP000614601"/>
    </source>
</evidence>
<dbReference type="AlphaFoldDB" id="A0A811KE38"/>
<evidence type="ECO:0000256" key="4">
    <source>
        <dbReference type="ARBA" id="ARBA00022827"/>
    </source>
</evidence>
<evidence type="ECO:0000313" key="7">
    <source>
        <dbReference type="EMBL" id="CAD5214454.1"/>
    </source>
</evidence>
<evidence type="ECO:0000256" key="5">
    <source>
        <dbReference type="ARBA" id="ARBA00023002"/>
    </source>
</evidence>
<dbReference type="InterPro" id="IPR036188">
    <property type="entry name" value="FAD/NAD-bd_sf"/>
</dbReference>
<sequence length="380" mass="43084">MTFDCDVIVVGGGVIGLSSAYRLCKRGHKVILLEQASETHNLAGGSHGESRIIRVIHNDPVHLPMAIESYKQWRTLEHEVGSKLFENHGLLWLSDKEGAERRAKLLQQHNAPHQVLDSKELKERYSHFDYNDNWWSVLDHTAGTIYARKCVEALTNYITSHGVTIKYNQKVTKWTSQNHQVTVSTTTNTFTANSLVFATGAWLSTVVPNLAVKVTPGLVGVFFWDIEKEGQGLYNPQNKAPNLIISDFEEKKGFFMIPEGDYKDKVKFIHNIADDFDILKDRPVHLLEERKKAAAEHIKKHFKHIKTTPSIETTCLYANTDDRSYLIDYYPQHRNVVLAGGFCGSGFKFGPVVGEIVSDLVDNRKSKFDITSFSLDRDKH</sequence>
<protein>
    <recommendedName>
        <fullName evidence="6">FAD dependent oxidoreductase domain-containing protein</fullName>
    </recommendedName>
</protein>
<dbReference type="EMBL" id="CAJFDH010000003">
    <property type="protein sequence ID" value="CAD5214454.1"/>
    <property type="molecule type" value="Genomic_DNA"/>
</dbReference>
<comment type="cofactor">
    <cofactor evidence="1">
        <name>FAD</name>
        <dbReference type="ChEBI" id="CHEBI:57692"/>
    </cofactor>
</comment>
<organism evidence="7 8">
    <name type="scientific">Bursaphelenchus okinawaensis</name>
    <dbReference type="NCBI Taxonomy" id="465554"/>
    <lineage>
        <taxon>Eukaryota</taxon>
        <taxon>Metazoa</taxon>
        <taxon>Ecdysozoa</taxon>
        <taxon>Nematoda</taxon>
        <taxon>Chromadorea</taxon>
        <taxon>Rhabditida</taxon>
        <taxon>Tylenchina</taxon>
        <taxon>Tylenchomorpha</taxon>
        <taxon>Aphelenchoidea</taxon>
        <taxon>Aphelenchoididae</taxon>
        <taxon>Bursaphelenchus</taxon>
    </lineage>
</organism>